<feature type="transmembrane region" description="Helical" evidence="1">
    <location>
        <begin position="12"/>
        <end position="29"/>
    </location>
</feature>
<protein>
    <submittedName>
        <fullName evidence="2">YggT family protein</fullName>
    </submittedName>
</protein>
<keyword evidence="1" id="KW-1133">Transmembrane helix</keyword>
<proteinExistence type="predicted"/>
<dbReference type="GO" id="GO:0016020">
    <property type="term" value="C:membrane"/>
    <property type="evidence" value="ECO:0007669"/>
    <property type="project" value="InterPro"/>
</dbReference>
<dbReference type="OrthoDB" id="283553at2"/>
<reference evidence="2 3" key="1">
    <citation type="submission" date="2018-06" db="EMBL/GenBank/DDBJ databases">
        <title>Genomic Encyclopedia of Type Strains, Phase IV (KMG-IV): sequencing the most valuable type-strain genomes for metagenomic binning, comparative biology and taxonomic classification.</title>
        <authorList>
            <person name="Goeker M."/>
        </authorList>
    </citation>
    <scope>NUCLEOTIDE SEQUENCE [LARGE SCALE GENOMIC DNA]</scope>
    <source>
        <strain evidence="2 3">DSM 22112</strain>
    </source>
</reference>
<evidence type="ECO:0000256" key="1">
    <source>
        <dbReference type="SAM" id="Phobius"/>
    </source>
</evidence>
<feature type="transmembrane region" description="Helical" evidence="1">
    <location>
        <begin position="66"/>
        <end position="88"/>
    </location>
</feature>
<comment type="caution">
    <text evidence="2">The sequence shown here is derived from an EMBL/GenBank/DDBJ whole genome shotgun (WGS) entry which is preliminary data.</text>
</comment>
<keyword evidence="1" id="KW-0812">Transmembrane</keyword>
<dbReference type="Proteomes" id="UP000253490">
    <property type="component" value="Unassembled WGS sequence"/>
</dbReference>
<dbReference type="EMBL" id="QNRX01000003">
    <property type="protein sequence ID" value="RBP68309.1"/>
    <property type="molecule type" value="Genomic_DNA"/>
</dbReference>
<evidence type="ECO:0000313" key="3">
    <source>
        <dbReference type="Proteomes" id="UP000253490"/>
    </source>
</evidence>
<dbReference type="RefSeq" id="WP_113919744.1">
    <property type="nucleotide sequence ID" value="NZ_QNRX01000003.1"/>
</dbReference>
<dbReference type="InterPro" id="IPR003425">
    <property type="entry name" value="CCB3/YggT"/>
</dbReference>
<dbReference type="Pfam" id="PF02325">
    <property type="entry name" value="CCB3_YggT"/>
    <property type="match status" value="1"/>
</dbReference>
<keyword evidence="1" id="KW-0472">Membrane</keyword>
<dbReference type="AlphaFoldDB" id="A0A366IEL1"/>
<gene>
    <name evidence="2" type="ORF">DES36_10370</name>
</gene>
<accession>A0A366IEL1</accession>
<organism evidence="2 3">
    <name type="scientific">Alkalibaculum bacchi</name>
    <dbReference type="NCBI Taxonomy" id="645887"/>
    <lineage>
        <taxon>Bacteria</taxon>
        <taxon>Bacillati</taxon>
        <taxon>Bacillota</taxon>
        <taxon>Clostridia</taxon>
        <taxon>Eubacteriales</taxon>
        <taxon>Eubacteriaceae</taxon>
        <taxon>Alkalibaculum</taxon>
    </lineage>
</organism>
<keyword evidence="3" id="KW-1185">Reference proteome</keyword>
<name>A0A366IEL1_9FIRM</name>
<sequence length="89" mass="10415">MYYTLLRAGSVLFQLISLLIFVNVIFSWIRPNRDNPIVQIIYNMTEPILEPLRRITIFGPMDFSPLLALILIDFVVEPVYRLILGMIFL</sequence>
<evidence type="ECO:0000313" key="2">
    <source>
        <dbReference type="EMBL" id="RBP68309.1"/>
    </source>
</evidence>